<keyword evidence="8" id="KW-1185">Reference proteome</keyword>
<evidence type="ECO:0000259" key="6">
    <source>
        <dbReference type="Pfam" id="PF02897"/>
    </source>
</evidence>
<name>A0ABZ1MAI7_STREF</name>
<evidence type="ECO:0000256" key="1">
    <source>
        <dbReference type="ARBA" id="ARBA00005228"/>
    </source>
</evidence>
<feature type="domain" description="Peptidase S9 prolyl oligopeptidase catalytic" evidence="5">
    <location>
        <begin position="483"/>
        <end position="695"/>
    </location>
</feature>
<evidence type="ECO:0000256" key="2">
    <source>
        <dbReference type="ARBA" id="ARBA00022670"/>
    </source>
</evidence>
<gene>
    <name evidence="7" type="ORF">OHU35_02295</name>
</gene>
<dbReference type="InterPro" id="IPR023302">
    <property type="entry name" value="Pept_S9A_N"/>
</dbReference>
<dbReference type="InterPro" id="IPR051543">
    <property type="entry name" value="Serine_Peptidase_S9A"/>
</dbReference>
<evidence type="ECO:0000256" key="4">
    <source>
        <dbReference type="ARBA" id="ARBA00022825"/>
    </source>
</evidence>
<dbReference type="RefSeq" id="WP_405504382.1">
    <property type="nucleotide sequence ID" value="NZ_CP108341.1"/>
</dbReference>
<comment type="similarity">
    <text evidence="1">Belongs to the peptidase S9A family.</text>
</comment>
<dbReference type="Gene3D" id="2.130.10.120">
    <property type="entry name" value="Prolyl oligopeptidase, N-terminal domain"/>
    <property type="match status" value="1"/>
</dbReference>
<dbReference type="PANTHER" id="PTHR11757">
    <property type="entry name" value="PROTEASE FAMILY S9A OLIGOPEPTIDASE"/>
    <property type="match status" value="1"/>
</dbReference>
<proteinExistence type="inferred from homology"/>
<dbReference type="Gene3D" id="3.40.50.1820">
    <property type="entry name" value="alpha/beta hydrolase"/>
    <property type="match status" value="1"/>
</dbReference>
<dbReference type="EMBL" id="CP108341">
    <property type="protein sequence ID" value="WTW24937.1"/>
    <property type="molecule type" value="Genomic_DNA"/>
</dbReference>
<dbReference type="InterPro" id="IPR029058">
    <property type="entry name" value="AB_hydrolase_fold"/>
</dbReference>
<dbReference type="Proteomes" id="UP001621512">
    <property type="component" value="Chromosome"/>
</dbReference>
<sequence>MDTPHTRDAVPPVAARQRTVRTLHGESVVDDYAWMRDRADPRLEAYLVEERAYYDRHARALEPLIDQLTAESAARRVTGAHTFTWRVGAHEYSIAVPDGSRHPRYLRRDTRTGLEEIVLDLDVLGAGRDFTRIGVFEPSPDGTVLAYSVDHEGHESYELRFRDLRTGQDLPQRRAGTYYTGAWSADSATFLYVAHDHAMRPYRVLAHRLDARPDTADREVSREDDEHFNTTVRTTRDRAWIVLSHQSRTTTEELLVPADRTGAAPRVVRPREHGRVYFTEHQSTPSGDRFLLLTASGREERRVLAAPAAALAEQRWEQLLVSDPEVAWSRLDVFAAGLLLSGHRRGTMVFQLVTAGGEVREIAPTTPAGCLVFEGRRDPTRVQLDHRVAYDSEFIVLTEHSLVDPPRHLRLDLGTGRCTVLGQDTVDAYDRRRYRTQRLVAKGPDGVEVPVTIAHRDDVEPDSTAACLLYAYGAYERPWEPVFSAPVISLLDRGFVYAVAHVRGGGELGRRGWFDGSMDAKRNSHRDLVTARSRLVELGWAAPDRMVCQGSCAGGIVVCEAYTQQPELWAGVVAETPAADILNVMLDAVAPLTVNEWEEWGDPRDPRTYRLMREYVAYETVSDRPRPPLYMTAFFNDPRVMVDRPARWTAALRRVDTHGNRILLRTELGAGGHHGSTVAARVARGTAELYAFVVDAGGAAARAGRGPARADAESPR</sequence>
<dbReference type="SUPFAM" id="SSF50993">
    <property type="entry name" value="Peptidase/esterase 'gauge' domain"/>
    <property type="match status" value="1"/>
</dbReference>
<evidence type="ECO:0000259" key="5">
    <source>
        <dbReference type="Pfam" id="PF00326"/>
    </source>
</evidence>
<organism evidence="7 8">
    <name type="scientific">Streptomyces purpurascens</name>
    <dbReference type="NCBI Taxonomy" id="1924"/>
    <lineage>
        <taxon>Bacteria</taxon>
        <taxon>Bacillati</taxon>
        <taxon>Actinomycetota</taxon>
        <taxon>Actinomycetes</taxon>
        <taxon>Kitasatosporales</taxon>
        <taxon>Streptomycetaceae</taxon>
        <taxon>Streptomyces</taxon>
    </lineage>
</organism>
<dbReference type="InterPro" id="IPR001375">
    <property type="entry name" value="Peptidase_S9_cat"/>
</dbReference>
<evidence type="ECO:0000313" key="7">
    <source>
        <dbReference type="EMBL" id="WTW24937.1"/>
    </source>
</evidence>
<keyword evidence="2" id="KW-0645">Protease</keyword>
<dbReference type="SUPFAM" id="SSF53474">
    <property type="entry name" value="alpha/beta-Hydrolases"/>
    <property type="match status" value="1"/>
</dbReference>
<dbReference type="PRINTS" id="PR00862">
    <property type="entry name" value="PROLIGOPTASE"/>
</dbReference>
<keyword evidence="4" id="KW-0720">Serine protease</keyword>
<reference evidence="7 8" key="1">
    <citation type="submission" date="2022-10" db="EMBL/GenBank/DDBJ databases">
        <title>The complete genomes of actinobacterial strains from the NBC collection.</title>
        <authorList>
            <person name="Joergensen T.S."/>
            <person name="Alvarez Arevalo M."/>
            <person name="Sterndorff E.B."/>
            <person name="Faurdal D."/>
            <person name="Vuksanovic O."/>
            <person name="Mourched A.-S."/>
            <person name="Charusanti P."/>
            <person name="Shaw S."/>
            <person name="Blin K."/>
            <person name="Weber T."/>
        </authorList>
    </citation>
    <scope>NUCLEOTIDE SEQUENCE [LARGE SCALE GENOMIC DNA]</scope>
    <source>
        <strain evidence="7 8">NBC_00017</strain>
    </source>
</reference>
<keyword evidence="3" id="KW-0378">Hydrolase</keyword>
<dbReference type="InterPro" id="IPR002470">
    <property type="entry name" value="Peptidase_S9A"/>
</dbReference>
<dbReference type="Pfam" id="PF02897">
    <property type="entry name" value="Peptidase_S9_N"/>
    <property type="match status" value="1"/>
</dbReference>
<evidence type="ECO:0000256" key="3">
    <source>
        <dbReference type="ARBA" id="ARBA00022801"/>
    </source>
</evidence>
<accession>A0ABZ1MAI7</accession>
<dbReference type="PANTHER" id="PTHR11757:SF19">
    <property type="entry name" value="PROLYL ENDOPEPTIDASE-LIKE"/>
    <property type="match status" value="1"/>
</dbReference>
<evidence type="ECO:0000313" key="8">
    <source>
        <dbReference type="Proteomes" id="UP001621512"/>
    </source>
</evidence>
<dbReference type="Pfam" id="PF00326">
    <property type="entry name" value="Peptidase_S9"/>
    <property type="match status" value="1"/>
</dbReference>
<protein>
    <submittedName>
        <fullName evidence="7">Prolyl oligopeptidase family serine peptidase</fullName>
    </submittedName>
</protein>
<feature type="domain" description="Peptidase S9A N-terminal" evidence="6">
    <location>
        <begin position="12"/>
        <end position="421"/>
    </location>
</feature>